<name>A0A3P6QH88_DIBLA</name>
<evidence type="ECO:0000313" key="2">
    <source>
        <dbReference type="EMBL" id="VDK39635.1"/>
    </source>
</evidence>
<evidence type="ECO:0008006" key="4">
    <source>
        <dbReference type="Google" id="ProtNLM"/>
    </source>
</evidence>
<dbReference type="AlphaFoldDB" id="A0A3P6QH88"/>
<dbReference type="SUPFAM" id="SSF56112">
    <property type="entry name" value="Protein kinase-like (PK-like)"/>
    <property type="match status" value="1"/>
</dbReference>
<proteinExistence type="predicted"/>
<dbReference type="Gene3D" id="1.10.510.10">
    <property type="entry name" value="Transferase(Phosphotransferase) domain 1"/>
    <property type="match status" value="1"/>
</dbReference>
<dbReference type="Proteomes" id="UP000281553">
    <property type="component" value="Unassembled WGS sequence"/>
</dbReference>
<keyword evidence="3" id="KW-1185">Reference proteome</keyword>
<dbReference type="EMBL" id="UYRU01006057">
    <property type="protein sequence ID" value="VDK39635.1"/>
    <property type="molecule type" value="Genomic_DNA"/>
</dbReference>
<protein>
    <recommendedName>
        <fullName evidence="4">Protein kinase domain-containing protein</fullName>
    </recommendedName>
</protein>
<organism evidence="2 3">
    <name type="scientific">Dibothriocephalus latus</name>
    <name type="common">Fish tapeworm</name>
    <name type="synonym">Diphyllobothrium latum</name>
    <dbReference type="NCBI Taxonomy" id="60516"/>
    <lineage>
        <taxon>Eukaryota</taxon>
        <taxon>Metazoa</taxon>
        <taxon>Spiralia</taxon>
        <taxon>Lophotrochozoa</taxon>
        <taxon>Platyhelminthes</taxon>
        <taxon>Cestoda</taxon>
        <taxon>Eucestoda</taxon>
        <taxon>Diphyllobothriidea</taxon>
        <taxon>Diphyllobothriidae</taxon>
        <taxon>Dibothriocephalus</taxon>
    </lineage>
</organism>
<sequence>MCAQQQQETSESKAHTAAVDHPPDSAGGLMRVVKVQVCDIPLEFYYMREVRRRLASAFNCGKIAFDVRPSICPVLAATCSPYVYTSLLIPYYAVGLLDWINYSANGYCGRPSTAPARNRHPQRPPLVLEKFEEEALSAYLAFELLWLVEGLHKHAGIIHGDIKPDNFRISGRFP</sequence>
<dbReference type="InterPro" id="IPR011009">
    <property type="entry name" value="Kinase-like_dom_sf"/>
</dbReference>
<dbReference type="OrthoDB" id="6271877at2759"/>
<accession>A0A3P6QH88</accession>
<feature type="region of interest" description="Disordered" evidence="1">
    <location>
        <begin position="1"/>
        <end position="23"/>
    </location>
</feature>
<reference evidence="2 3" key="1">
    <citation type="submission" date="2018-11" db="EMBL/GenBank/DDBJ databases">
        <authorList>
            <consortium name="Pathogen Informatics"/>
        </authorList>
    </citation>
    <scope>NUCLEOTIDE SEQUENCE [LARGE SCALE GENOMIC DNA]</scope>
</reference>
<evidence type="ECO:0000256" key="1">
    <source>
        <dbReference type="SAM" id="MobiDB-lite"/>
    </source>
</evidence>
<evidence type="ECO:0000313" key="3">
    <source>
        <dbReference type="Proteomes" id="UP000281553"/>
    </source>
</evidence>
<feature type="non-terminal residue" evidence="2">
    <location>
        <position position="174"/>
    </location>
</feature>
<gene>
    <name evidence="2" type="ORF">DILT_LOCUS1053</name>
</gene>